<dbReference type="EMBL" id="BPLR01008217">
    <property type="protein sequence ID" value="GIY22910.1"/>
    <property type="molecule type" value="Genomic_DNA"/>
</dbReference>
<protein>
    <submittedName>
        <fullName evidence="2">Uncharacterized protein</fullName>
    </submittedName>
</protein>
<comment type="caution">
    <text evidence="2">The sequence shown here is derived from an EMBL/GenBank/DDBJ whole genome shotgun (WGS) entry which is preliminary data.</text>
</comment>
<keyword evidence="3" id="KW-1185">Reference proteome</keyword>
<reference evidence="2 3" key="1">
    <citation type="submission" date="2021-06" db="EMBL/GenBank/DDBJ databases">
        <title>Caerostris extrusa draft genome.</title>
        <authorList>
            <person name="Kono N."/>
            <person name="Arakawa K."/>
        </authorList>
    </citation>
    <scope>NUCLEOTIDE SEQUENCE [LARGE SCALE GENOMIC DNA]</scope>
</reference>
<proteinExistence type="predicted"/>
<accession>A0AAV4RRI3</accession>
<evidence type="ECO:0000313" key="2">
    <source>
        <dbReference type="EMBL" id="GIY22910.1"/>
    </source>
</evidence>
<feature type="non-terminal residue" evidence="2">
    <location>
        <position position="59"/>
    </location>
</feature>
<gene>
    <name evidence="2" type="ORF">CEXT_769221</name>
</gene>
<sequence>QENDIPSPPKPAEEVPAASTVQTAPAAEPISSGSASKRKNPTSDDDEGFVTVQRKKDKR</sequence>
<feature type="region of interest" description="Disordered" evidence="1">
    <location>
        <begin position="1"/>
        <end position="59"/>
    </location>
</feature>
<evidence type="ECO:0000256" key="1">
    <source>
        <dbReference type="SAM" id="MobiDB-lite"/>
    </source>
</evidence>
<name>A0AAV4RRI3_CAEEX</name>
<dbReference type="Proteomes" id="UP001054945">
    <property type="component" value="Unassembled WGS sequence"/>
</dbReference>
<evidence type="ECO:0000313" key="3">
    <source>
        <dbReference type="Proteomes" id="UP001054945"/>
    </source>
</evidence>
<feature type="non-terminal residue" evidence="2">
    <location>
        <position position="1"/>
    </location>
</feature>
<feature type="compositionally biased region" description="Pro residues" evidence="1">
    <location>
        <begin position="1"/>
        <end position="10"/>
    </location>
</feature>
<organism evidence="2 3">
    <name type="scientific">Caerostris extrusa</name>
    <name type="common">Bark spider</name>
    <name type="synonym">Caerostris bankana</name>
    <dbReference type="NCBI Taxonomy" id="172846"/>
    <lineage>
        <taxon>Eukaryota</taxon>
        <taxon>Metazoa</taxon>
        <taxon>Ecdysozoa</taxon>
        <taxon>Arthropoda</taxon>
        <taxon>Chelicerata</taxon>
        <taxon>Arachnida</taxon>
        <taxon>Araneae</taxon>
        <taxon>Araneomorphae</taxon>
        <taxon>Entelegynae</taxon>
        <taxon>Araneoidea</taxon>
        <taxon>Araneidae</taxon>
        <taxon>Caerostris</taxon>
    </lineage>
</organism>
<dbReference type="AlphaFoldDB" id="A0AAV4RRI3"/>